<dbReference type="STRING" id="240303.SAMN05421677_11594"/>
<evidence type="ECO:0000313" key="3">
    <source>
        <dbReference type="EMBL" id="SDP30254.1"/>
    </source>
</evidence>
<sequence length="351" mass="40006">MFDPEDLQVIKAKIDLYKATIESLKAEHQAYQELLFQHDHKEKKEEVIPLNENEYEEEYMEDEEAEAYDYFSEQFGYLHESINELGSEMLSLNEKFDLLLMKQEELMENNDLKGLREDIAELKKAIQQPKAAPAAPVDQTPKGFSQLRNMVRPGTQVHDPNDQGKFQGPRNHHPSPTRSQSPKSPSGLPRGHKPLSSSKKNKTVKSNKMNPQKKKKPASNPPIPKDPTIQRSDDPDASTQQAVTAQNNQALNPPVPHEESKENHPFMDETPENKMAEQPAKDQPAPSEESVAMNEKKEAPQVEETKAETKTTQENIHEENDYKASIEEKSEDEKAEKRQPVNAFFSLFQRG</sequence>
<evidence type="ECO:0000313" key="4">
    <source>
        <dbReference type="Proteomes" id="UP000198860"/>
    </source>
</evidence>
<feature type="compositionally biased region" description="Basic and acidic residues" evidence="2">
    <location>
        <begin position="256"/>
        <end position="275"/>
    </location>
</feature>
<name>A0A1H0RL83_HALAD</name>
<feature type="compositionally biased region" description="Basic and acidic residues" evidence="2">
    <location>
        <begin position="294"/>
        <end position="339"/>
    </location>
</feature>
<proteinExistence type="predicted"/>
<keyword evidence="1" id="KW-0175">Coiled coil</keyword>
<reference evidence="4" key="1">
    <citation type="submission" date="2016-10" db="EMBL/GenBank/DDBJ databases">
        <authorList>
            <person name="Varghese N."/>
            <person name="Submissions S."/>
        </authorList>
    </citation>
    <scope>NUCLEOTIDE SEQUENCE [LARGE SCALE GENOMIC DNA]</scope>
    <source>
        <strain evidence="4">CGMCC 1.3703</strain>
    </source>
</reference>
<feature type="region of interest" description="Disordered" evidence="2">
    <location>
        <begin position="152"/>
        <end position="351"/>
    </location>
</feature>
<evidence type="ECO:0000256" key="2">
    <source>
        <dbReference type="SAM" id="MobiDB-lite"/>
    </source>
</evidence>
<accession>A0A1H0RL83</accession>
<feature type="compositionally biased region" description="Low complexity" evidence="2">
    <location>
        <begin position="237"/>
        <end position="250"/>
    </location>
</feature>
<feature type="region of interest" description="Disordered" evidence="2">
    <location>
        <begin position="126"/>
        <end position="145"/>
    </location>
</feature>
<dbReference type="AlphaFoldDB" id="A0A1H0RL83"/>
<gene>
    <name evidence="3" type="ORF">SAMN05421677_11594</name>
</gene>
<feature type="compositionally biased region" description="Basic residues" evidence="2">
    <location>
        <begin position="199"/>
        <end position="217"/>
    </location>
</feature>
<evidence type="ECO:0000256" key="1">
    <source>
        <dbReference type="SAM" id="Coils"/>
    </source>
</evidence>
<organism evidence="3 4">
    <name type="scientific">Halobacillus aidingensis</name>
    <dbReference type="NCBI Taxonomy" id="240303"/>
    <lineage>
        <taxon>Bacteria</taxon>
        <taxon>Bacillati</taxon>
        <taxon>Bacillota</taxon>
        <taxon>Bacilli</taxon>
        <taxon>Bacillales</taxon>
        <taxon>Bacillaceae</taxon>
        <taxon>Halobacillus</taxon>
    </lineage>
</organism>
<feature type="coiled-coil region" evidence="1">
    <location>
        <begin position="7"/>
        <end position="34"/>
    </location>
</feature>
<keyword evidence="4" id="KW-1185">Reference proteome</keyword>
<dbReference type="EMBL" id="FNIZ01000015">
    <property type="protein sequence ID" value="SDP30254.1"/>
    <property type="molecule type" value="Genomic_DNA"/>
</dbReference>
<protein>
    <submittedName>
        <fullName evidence="3">Uncharacterized protein</fullName>
    </submittedName>
</protein>
<dbReference type="Proteomes" id="UP000198860">
    <property type="component" value="Unassembled WGS sequence"/>
</dbReference>
<feature type="compositionally biased region" description="Low complexity" evidence="2">
    <location>
        <begin position="126"/>
        <end position="136"/>
    </location>
</feature>